<dbReference type="SUPFAM" id="SSF53383">
    <property type="entry name" value="PLP-dependent transferases"/>
    <property type="match status" value="1"/>
</dbReference>
<keyword evidence="4" id="KW-0663">Pyridoxal phosphate</keyword>
<evidence type="ECO:0000256" key="1">
    <source>
        <dbReference type="ARBA" id="ARBA00011738"/>
    </source>
</evidence>
<organism evidence="5">
    <name type="scientific">marine metagenome</name>
    <dbReference type="NCBI Taxonomy" id="408172"/>
    <lineage>
        <taxon>unclassified sequences</taxon>
        <taxon>metagenomes</taxon>
        <taxon>ecological metagenomes</taxon>
    </lineage>
</organism>
<reference evidence="5" key="1">
    <citation type="submission" date="2018-05" db="EMBL/GenBank/DDBJ databases">
        <authorList>
            <person name="Lanie J.A."/>
            <person name="Ng W.-L."/>
            <person name="Kazmierczak K.M."/>
            <person name="Andrzejewski T.M."/>
            <person name="Davidsen T.M."/>
            <person name="Wayne K.J."/>
            <person name="Tettelin H."/>
            <person name="Glass J.I."/>
            <person name="Rusch D."/>
            <person name="Podicherti R."/>
            <person name="Tsui H.-C.T."/>
            <person name="Winkler M.E."/>
        </authorList>
    </citation>
    <scope>NUCLEOTIDE SEQUENCE</scope>
</reference>
<name>A0A382VU23_9ZZZZ</name>
<accession>A0A382VU23</accession>
<comment type="subunit">
    <text evidence="1">Homodimer.</text>
</comment>
<dbReference type="PANTHER" id="PTHR11751:SF29">
    <property type="entry name" value="ALANINE TRANSAMINASE"/>
    <property type="match status" value="1"/>
</dbReference>
<dbReference type="InterPro" id="IPR015424">
    <property type="entry name" value="PyrdxlP-dep_Trfase"/>
</dbReference>
<proteinExistence type="predicted"/>
<keyword evidence="3" id="KW-0808">Transferase</keyword>
<dbReference type="PANTHER" id="PTHR11751">
    <property type="entry name" value="ALANINE AMINOTRANSFERASE"/>
    <property type="match status" value="1"/>
</dbReference>
<evidence type="ECO:0000256" key="3">
    <source>
        <dbReference type="ARBA" id="ARBA00022679"/>
    </source>
</evidence>
<gene>
    <name evidence="5" type="ORF">METZ01_LOCUS402788</name>
</gene>
<sequence length="193" mass="21734">NRPDVPLFSLHSVSKGFYGECGHRGGYLEIRNSPKLNSTDQSLIEVLFRQASVNLCSNTSGQILVYLMVNPPPENSTAGKLYKMEMEAVLKELYEKALIIKQSFNEMEGVKCFGEVGAMYLFPRLEILPIHTSDFDYCMALLESTGLTTVNGSGFGQIEGVHHLRVAFLPPKPMLEDVLPKWIEFHQSYLKKM</sequence>
<evidence type="ECO:0000313" key="5">
    <source>
        <dbReference type="EMBL" id="SVD49934.1"/>
    </source>
</evidence>
<dbReference type="InterPro" id="IPR045088">
    <property type="entry name" value="ALAT1/2-like"/>
</dbReference>
<dbReference type="AlphaFoldDB" id="A0A382VU23"/>
<evidence type="ECO:0008006" key="6">
    <source>
        <dbReference type="Google" id="ProtNLM"/>
    </source>
</evidence>
<protein>
    <recommendedName>
        <fullName evidence="6">Aminotransferase class I/classII domain-containing protein</fullName>
    </recommendedName>
</protein>
<dbReference type="GO" id="GO:0008483">
    <property type="term" value="F:transaminase activity"/>
    <property type="evidence" value="ECO:0007669"/>
    <property type="project" value="UniProtKB-KW"/>
</dbReference>
<keyword evidence="2" id="KW-0032">Aminotransferase</keyword>
<dbReference type="InterPro" id="IPR015422">
    <property type="entry name" value="PyrdxlP-dep_Trfase_small"/>
</dbReference>
<dbReference type="EMBL" id="UINC01154572">
    <property type="protein sequence ID" value="SVD49934.1"/>
    <property type="molecule type" value="Genomic_DNA"/>
</dbReference>
<evidence type="ECO:0000256" key="2">
    <source>
        <dbReference type="ARBA" id="ARBA00022576"/>
    </source>
</evidence>
<evidence type="ECO:0000256" key="4">
    <source>
        <dbReference type="ARBA" id="ARBA00022898"/>
    </source>
</evidence>
<feature type="non-terminal residue" evidence="5">
    <location>
        <position position="1"/>
    </location>
</feature>
<dbReference type="Gene3D" id="3.90.1150.10">
    <property type="entry name" value="Aspartate Aminotransferase, domain 1"/>
    <property type="match status" value="1"/>
</dbReference>